<evidence type="ECO:0000313" key="2">
    <source>
        <dbReference type="EMBL" id="MFC4823058.1"/>
    </source>
</evidence>
<accession>A0ABD5PXJ7</accession>
<dbReference type="RefSeq" id="WP_254267442.1">
    <property type="nucleotide sequence ID" value="NZ_CP100400.1"/>
</dbReference>
<evidence type="ECO:0000313" key="3">
    <source>
        <dbReference type="Proteomes" id="UP001595945"/>
    </source>
</evidence>
<gene>
    <name evidence="2" type="ORF">ACFO9K_02160</name>
</gene>
<keyword evidence="1" id="KW-0812">Transmembrane</keyword>
<protein>
    <submittedName>
        <fullName evidence="2">Uncharacterized protein</fullName>
    </submittedName>
</protein>
<dbReference type="EMBL" id="JBHSHT010000001">
    <property type="protein sequence ID" value="MFC4823058.1"/>
    <property type="molecule type" value="Genomic_DNA"/>
</dbReference>
<sequence length="92" mass="9441">MSLRTAGRQAPILLVAVLLFGAWVAMNVFRVFEAIPSFWSGGGGTAGPTWVGGLVGLLVMLGLVGLLAALYGALSESSPAPDTFPPERGGVR</sequence>
<keyword evidence="3" id="KW-1185">Reference proteome</keyword>
<reference evidence="2 3" key="1">
    <citation type="journal article" date="2019" name="Int. J. Syst. Evol. Microbiol.">
        <title>The Global Catalogue of Microorganisms (GCM) 10K type strain sequencing project: providing services to taxonomists for standard genome sequencing and annotation.</title>
        <authorList>
            <consortium name="The Broad Institute Genomics Platform"/>
            <consortium name="The Broad Institute Genome Sequencing Center for Infectious Disease"/>
            <person name="Wu L."/>
            <person name="Ma J."/>
        </authorList>
    </citation>
    <scope>NUCLEOTIDE SEQUENCE [LARGE SCALE GENOMIC DNA]</scope>
    <source>
        <strain evidence="2 3">XZYJ18</strain>
    </source>
</reference>
<dbReference type="Proteomes" id="UP001595945">
    <property type="component" value="Unassembled WGS sequence"/>
</dbReference>
<dbReference type="GeneID" id="73045897"/>
<organism evidence="2 3">
    <name type="scientific">Halorussus aquaticus</name>
    <dbReference type="NCBI Taxonomy" id="2953748"/>
    <lineage>
        <taxon>Archaea</taxon>
        <taxon>Methanobacteriati</taxon>
        <taxon>Methanobacteriota</taxon>
        <taxon>Stenosarchaea group</taxon>
        <taxon>Halobacteria</taxon>
        <taxon>Halobacteriales</taxon>
        <taxon>Haladaptataceae</taxon>
        <taxon>Halorussus</taxon>
    </lineage>
</organism>
<comment type="caution">
    <text evidence="2">The sequence shown here is derived from an EMBL/GenBank/DDBJ whole genome shotgun (WGS) entry which is preliminary data.</text>
</comment>
<keyword evidence="1" id="KW-1133">Transmembrane helix</keyword>
<feature type="transmembrane region" description="Helical" evidence="1">
    <location>
        <begin position="52"/>
        <end position="74"/>
    </location>
</feature>
<name>A0ABD5PXJ7_9EURY</name>
<feature type="transmembrane region" description="Helical" evidence="1">
    <location>
        <begin position="12"/>
        <end position="32"/>
    </location>
</feature>
<evidence type="ECO:0000256" key="1">
    <source>
        <dbReference type="SAM" id="Phobius"/>
    </source>
</evidence>
<proteinExistence type="predicted"/>
<dbReference type="AlphaFoldDB" id="A0ABD5PXJ7"/>
<keyword evidence="1" id="KW-0472">Membrane</keyword>